<dbReference type="AlphaFoldDB" id="A0AA38H9R6"/>
<dbReference type="InterPro" id="IPR013149">
    <property type="entry name" value="ADH-like_C"/>
</dbReference>
<dbReference type="SMART" id="SM00829">
    <property type="entry name" value="PKS_ER"/>
    <property type="match status" value="1"/>
</dbReference>
<evidence type="ECO:0000313" key="3">
    <source>
        <dbReference type="Proteomes" id="UP001164286"/>
    </source>
</evidence>
<dbReference type="InterPro" id="IPR013154">
    <property type="entry name" value="ADH-like_N"/>
</dbReference>
<dbReference type="InterPro" id="IPR011032">
    <property type="entry name" value="GroES-like_sf"/>
</dbReference>
<dbReference type="Gene3D" id="3.90.180.10">
    <property type="entry name" value="Medium-chain alcohol dehydrogenases, catalytic domain"/>
    <property type="match status" value="1"/>
</dbReference>
<dbReference type="PANTHER" id="PTHR45348:SF7">
    <property type="entry name" value="ZINC BINDING OXIDOREDUCTASE, PUTATIVE-RELATED"/>
    <property type="match status" value="1"/>
</dbReference>
<dbReference type="SUPFAM" id="SSF51735">
    <property type="entry name" value="NAD(P)-binding Rossmann-fold domains"/>
    <property type="match status" value="1"/>
</dbReference>
<sequence length="352" mass="37975">MRAFVIEQLKKGTVQSGRAVPKLESGEVLVKVSHVALNPTDWKHLDLVGNLDSTLGCDYSGTVESVGEGVSRLKVGDKVCGVVHGGKFPQRGSFAEYLTIKEDFAMVVPSGMSEADAATYGVGFCTAAMVRRAEARMGESLLARRSEMQLTHQFLVSGGSTSVGLFTLSLLRQLGINSIATASPHSFDLVKSYGADHVVDYHDKEAAIKEIQKVTGGGVVGGLECIGGDDNFNLSVRAFGEEGGQLTTLTLIPDDAIKLRREVKIDRILLYTVFGYSFEFLPGKPHLPAIPEDKAWFIEFVKRAQGDSGLVSTTKANPVDLRQGGLEGINEGLDLLRQNKVSGKKLVYKVEQ</sequence>
<dbReference type="InterPro" id="IPR020843">
    <property type="entry name" value="ER"/>
</dbReference>
<dbReference type="GeneID" id="77728826"/>
<reference evidence="2" key="1">
    <citation type="journal article" date="2022" name="G3 (Bethesda)">
        <title>High quality genome of the basidiomycete yeast Dioszegia hungarica PDD-24b-2 isolated from cloud water.</title>
        <authorList>
            <person name="Jarrige D."/>
            <person name="Haridas S."/>
            <person name="Bleykasten-Grosshans C."/>
            <person name="Joly M."/>
            <person name="Nadalig T."/>
            <person name="Sancelme M."/>
            <person name="Vuilleumier S."/>
            <person name="Grigoriev I.V."/>
            <person name="Amato P."/>
            <person name="Bringel F."/>
        </authorList>
    </citation>
    <scope>NUCLEOTIDE SEQUENCE</scope>
    <source>
        <strain evidence="2">PDD-24b-2</strain>
    </source>
</reference>
<dbReference type="CDD" id="cd08249">
    <property type="entry name" value="enoyl_reductase_like"/>
    <property type="match status" value="1"/>
</dbReference>
<proteinExistence type="predicted"/>
<dbReference type="RefSeq" id="XP_052946702.1">
    <property type="nucleotide sequence ID" value="XM_053089621.1"/>
</dbReference>
<dbReference type="PANTHER" id="PTHR45348">
    <property type="entry name" value="HYPOTHETICAL OXIDOREDUCTASE (EUROFUNG)"/>
    <property type="match status" value="1"/>
</dbReference>
<name>A0AA38H9R6_9TREE</name>
<comment type="caution">
    <text evidence="2">The sequence shown here is derived from an EMBL/GenBank/DDBJ whole genome shotgun (WGS) entry which is preliminary data.</text>
</comment>
<dbReference type="SUPFAM" id="SSF50129">
    <property type="entry name" value="GroES-like"/>
    <property type="match status" value="1"/>
</dbReference>
<accession>A0AA38H9R6</accession>
<dbReference type="EMBL" id="JAKWFO010000005">
    <property type="protein sequence ID" value="KAI9636925.1"/>
    <property type="molecule type" value="Genomic_DNA"/>
</dbReference>
<keyword evidence="3" id="KW-1185">Reference proteome</keyword>
<dbReference type="InterPro" id="IPR036291">
    <property type="entry name" value="NAD(P)-bd_dom_sf"/>
</dbReference>
<dbReference type="InterPro" id="IPR047122">
    <property type="entry name" value="Trans-enoyl_RdTase-like"/>
</dbReference>
<evidence type="ECO:0000259" key="1">
    <source>
        <dbReference type="SMART" id="SM00829"/>
    </source>
</evidence>
<organism evidence="2 3">
    <name type="scientific">Dioszegia hungarica</name>
    <dbReference type="NCBI Taxonomy" id="4972"/>
    <lineage>
        <taxon>Eukaryota</taxon>
        <taxon>Fungi</taxon>
        <taxon>Dikarya</taxon>
        <taxon>Basidiomycota</taxon>
        <taxon>Agaricomycotina</taxon>
        <taxon>Tremellomycetes</taxon>
        <taxon>Tremellales</taxon>
        <taxon>Bulleribasidiaceae</taxon>
        <taxon>Dioszegia</taxon>
    </lineage>
</organism>
<dbReference type="GO" id="GO:0016651">
    <property type="term" value="F:oxidoreductase activity, acting on NAD(P)H"/>
    <property type="evidence" value="ECO:0007669"/>
    <property type="project" value="InterPro"/>
</dbReference>
<evidence type="ECO:0000313" key="2">
    <source>
        <dbReference type="EMBL" id="KAI9636925.1"/>
    </source>
</evidence>
<protein>
    <submittedName>
        <fullName evidence="2">Chaperonin 10-like protein</fullName>
    </submittedName>
</protein>
<feature type="domain" description="Enoyl reductase (ER)" evidence="1">
    <location>
        <begin position="12"/>
        <end position="347"/>
    </location>
</feature>
<dbReference type="Pfam" id="PF08240">
    <property type="entry name" value="ADH_N"/>
    <property type="match status" value="1"/>
</dbReference>
<dbReference type="Pfam" id="PF00107">
    <property type="entry name" value="ADH_zinc_N"/>
    <property type="match status" value="1"/>
</dbReference>
<dbReference type="Gene3D" id="3.40.50.720">
    <property type="entry name" value="NAD(P)-binding Rossmann-like Domain"/>
    <property type="match status" value="1"/>
</dbReference>
<dbReference type="Proteomes" id="UP001164286">
    <property type="component" value="Unassembled WGS sequence"/>
</dbReference>
<gene>
    <name evidence="2" type="ORF">MKK02DRAFT_37318</name>
</gene>